<protein>
    <submittedName>
        <fullName evidence="3">BTB domain-containing protein</fullName>
    </submittedName>
</protein>
<dbReference type="SUPFAM" id="SSF49599">
    <property type="entry name" value="TRAF domain-like"/>
    <property type="match status" value="1"/>
</dbReference>
<dbReference type="AlphaFoldDB" id="A0A914PFD1"/>
<dbReference type="WBParaSite" id="PDA_v2.g13461.t1">
    <property type="protein sequence ID" value="PDA_v2.g13461.t1"/>
    <property type="gene ID" value="PDA_v2.g13461"/>
</dbReference>
<dbReference type="Gene3D" id="2.60.210.10">
    <property type="entry name" value="Apoptosis, Tumor Necrosis Factor Receptor Associated Protein 2, Chain A"/>
    <property type="match status" value="1"/>
</dbReference>
<dbReference type="SUPFAM" id="SSF54695">
    <property type="entry name" value="POZ domain"/>
    <property type="match status" value="1"/>
</dbReference>
<evidence type="ECO:0000313" key="2">
    <source>
        <dbReference type="Proteomes" id="UP000887578"/>
    </source>
</evidence>
<dbReference type="GO" id="GO:0030163">
    <property type="term" value="P:protein catabolic process"/>
    <property type="evidence" value="ECO:0007669"/>
    <property type="project" value="UniProtKB-ARBA"/>
</dbReference>
<dbReference type="InterPro" id="IPR008974">
    <property type="entry name" value="TRAF-like"/>
</dbReference>
<dbReference type="SMART" id="SM00225">
    <property type="entry name" value="BTB"/>
    <property type="match status" value="1"/>
</dbReference>
<dbReference type="InterPro" id="IPR000210">
    <property type="entry name" value="BTB/POZ_dom"/>
</dbReference>
<dbReference type="CDD" id="cd18186">
    <property type="entry name" value="BTB_POZ_ZBTB_KLHL-like"/>
    <property type="match status" value="1"/>
</dbReference>
<dbReference type="InterPro" id="IPR002083">
    <property type="entry name" value="MATH/TRAF_dom"/>
</dbReference>
<evidence type="ECO:0000313" key="3">
    <source>
        <dbReference type="WBParaSite" id="PDA_v2.g13461.t1"/>
    </source>
</evidence>
<name>A0A914PFD1_9BILA</name>
<feature type="domain" description="BTB" evidence="1">
    <location>
        <begin position="171"/>
        <end position="243"/>
    </location>
</feature>
<keyword evidence="2" id="KW-1185">Reference proteome</keyword>
<dbReference type="PANTHER" id="PTHR24413">
    <property type="entry name" value="SPECKLE-TYPE POZ PROTEIN"/>
    <property type="match status" value="1"/>
</dbReference>
<sequence>MNEYPVNLEWTIAEERLSALKNSINNEYLESEKFTLIPASRVKYFLRIYPNGDCDERRGKTTMFLEYAFVNGKKIEADYAYSIKSANWNHKFNYVFKIFPYGYIGPPIIECCTVDELFDSRKKFIVDGKFIFNVEGTIKIGNDKSEKQMKLLRTNWKNNMNFCNLWNIGFEDFIIVATDGKELKVHKCVLAAQSAVFAAMFKPHTKEAIEGRVKIPDFTFDIVEKGVELCYNYGLASDISIEDAIGIYAFGDKYDIENVRDYVELSLINELTVMNCCETVNAAISMNAMKLKNICSDFLIKCILKKIDVPKIEEIDAEFIAEVQKNLLCHSSETL</sequence>
<dbReference type="Pfam" id="PF00651">
    <property type="entry name" value="BTB"/>
    <property type="match status" value="1"/>
</dbReference>
<reference evidence="3" key="1">
    <citation type="submission" date="2022-11" db="UniProtKB">
        <authorList>
            <consortium name="WormBaseParasite"/>
        </authorList>
    </citation>
    <scope>IDENTIFICATION</scope>
</reference>
<organism evidence="2 3">
    <name type="scientific">Panagrolaimus davidi</name>
    <dbReference type="NCBI Taxonomy" id="227884"/>
    <lineage>
        <taxon>Eukaryota</taxon>
        <taxon>Metazoa</taxon>
        <taxon>Ecdysozoa</taxon>
        <taxon>Nematoda</taxon>
        <taxon>Chromadorea</taxon>
        <taxon>Rhabditida</taxon>
        <taxon>Tylenchina</taxon>
        <taxon>Panagrolaimomorpha</taxon>
        <taxon>Panagrolaimoidea</taxon>
        <taxon>Panagrolaimidae</taxon>
        <taxon>Panagrolaimus</taxon>
    </lineage>
</organism>
<accession>A0A914PFD1</accession>
<dbReference type="PROSITE" id="PS50097">
    <property type="entry name" value="BTB"/>
    <property type="match status" value="1"/>
</dbReference>
<dbReference type="Proteomes" id="UP000887578">
    <property type="component" value="Unplaced"/>
</dbReference>
<evidence type="ECO:0000259" key="1">
    <source>
        <dbReference type="PROSITE" id="PS50097"/>
    </source>
</evidence>
<dbReference type="Gene3D" id="3.30.710.10">
    <property type="entry name" value="Potassium Channel Kv1.1, Chain A"/>
    <property type="match status" value="1"/>
</dbReference>
<dbReference type="InterPro" id="IPR011333">
    <property type="entry name" value="SKP1/BTB/POZ_sf"/>
</dbReference>
<proteinExistence type="predicted"/>
<dbReference type="CDD" id="cd00121">
    <property type="entry name" value="MATH"/>
    <property type="match status" value="1"/>
</dbReference>